<dbReference type="Proteomes" id="UP000230069">
    <property type="component" value="Unassembled WGS sequence"/>
</dbReference>
<protein>
    <submittedName>
        <fullName evidence="2">Uncharacterized protein</fullName>
    </submittedName>
</protein>
<keyword evidence="1" id="KW-0472">Membrane</keyword>
<keyword evidence="3" id="KW-1185">Reference proteome</keyword>
<gene>
    <name evidence="2" type="ORF">AQUCO_01100043v1</name>
</gene>
<proteinExistence type="predicted"/>
<organism evidence="2 3">
    <name type="scientific">Aquilegia coerulea</name>
    <name type="common">Rocky mountain columbine</name>
    <dbReference type="NCBI Taxonomy" id="218851"/>
    <lineage>
        <taxon>Eukaryota</taxon>
        <taxon>Viridiplantae</taxon>
        <taxon>Streptophyta</taxon>
        <taxon>Embryophyta</taxon>
        <taxon>Tracheophyta</taxon>
        <taxon>Spermatophyta</taxon>
        <taxon>Magnoliopsida</taxon>
        <taxon>Ranunculales</taxon>
        <taxon>Ranunculaceae</taxon>
        <taxon>Thalictroideae</taxon>
        <taxon>Aquilegia</taxon>
    </lineage>
</organism>
<keyword evidence="1" id="KW-1133">Transmembrane helix</keyword>
<dbReference type="InParanoid" id="A0A2G5E5Y5"/>
<evidence type="ECO:0000313" key="3">
    <source>
        <dbReference type="Proteomes" id="UP000230069"/>
    </source>
</evidence>
<name>A0A2G5E5Y5_AQUCA</name>
<evidence type="ECO:0000256" key="1">
    <source>
        <dbReference type="SAM" id="Phobius"/>
    </source>
</evidence>
<dbReference type="EMBL" id="KZ305028">
    <property type="protein sequence ID" value="PIA50947.1"/>
    <property type="molecule type" value="Genomic_DNA"/>
</dbReference>
<reference evidence="2 3" key="1">
    <citation type="submission" date="2017-09" db="EMBL/GenBank/DDBJ databases">
        <title>WGS assembly of Aquilegia coerulea Goldsmith.</title>
        <authorList>
            <person name="Hodges S."/>
            <person name="Kramer E."/>
            <person name="Nordborg M."/>
            <person name="Tomkins J."/>
            <person name="Borevitz J."/>
            <person name="Derieg N."/>
            <person name="Yan J."/>
            <person name="Mihaltcheva S."/>
            <person name="Hayes R.D."/>
            <person name="Rokhsar D."/>
        </authorList>
    </citation>
    <scope>NUCLEOTIDE SEQUENCE [LARGE SCALE GENOMIC DNA]</scope>
    <source>
        <strain evidence="3">cv. Goldsmith</strain>
    </source>
</reference>
<evidence type="ECO:0000313" key="2">
    <source>
        <dbReference type="EMBL" id="PIA50947.1"/>
    </source>
</evidence>
<keyword evidence="1" id="KW-0812">Transmembrane</keyword>
<dbReference type="AlphaFoldDB" id="A0A2G5E5Y5"/>
<accession>A0A2G5E5Y5</accession>
<sequence length="71" mass="8183">MWTVLDDLHFQLSSNEDLDMEGSLRCSVRTAPTGLDKWYMTVIITMLFIMHSRALFWKRLTCKLGTVLASS</sequence>
<feature type="transmembrane region" description="Helical" evidence="1">
    <location>
        <begin position="38"/>
        <end position="56"/>
    </location>
</feature>